<dbReference type="EMBL" id="CP065956">
    <property type="protein sequence ID" value="QSR86056.1"/>
    <property type="molecule type" value="Genomic_DNA"/>
</dbReference>
<evidence type="ECO:0000313" key="1">
    <source>
        <dbReference type="EMBL" id="QSR86056.1"/>
    </source>
</evidence>
<reference evidence="1 2" key="1">
    <citation type="submission" date="2020-12" db="EMBL/GenBank/DDBJ databases">
        <authorList>
            <person name="Awala S.I."/>
            <person name="Gwak J.-H."/>
            <person name="Kim S.-J."/>
            <person name="Rhee S.-K."/>
        </authorList>
    </citation>
    <scope>NUCLEOTIDE SEQUENCE [LARGE SCALE GENOMIC DNA]</scope>
    <source>
        <strain evidence="1 2">IT5</strain>
    </source>
</reference>
<keyword evidence="2" id="KW-1185">Reference proteome</keyword>
<organism evidence="1 2">
    <name type="scientific">Candidatus Methylacidiphilum infernorum</name>
    <dbReference type="NCBI Taxonomy" id="511746"/>
    <lineage>
        <taxon>Bacteria</taxon>
        <taxon>Pseudomonadati</taxon>
        <taxon>Verrucomicrobiota</taxon>
        <taxon>Methylacidiphilae</taxon>
        <taxon>Methylacidiphilales</taxon>
        <taxon>Methylacidiphilaceae</taxon>
        <taxon>Methylacidiphilum (ex Ratnadevi et al. 2023)</taxon>
    </lineage>
</organism>
<sequence length="124" mass="14056">MKESSPTLFSSALEEKIRAKLSELSIQLDQLAAAYLLRLHREIDNLSLQVSLLNNHALDSQKKVKALSQILKTLEEVQIQPEKGRRKDLKKIDSLIGCLSEMLEKSGKELKVSSFLISLERQIK</sequence>
<dbReference type="RefSeq" id="WP_206844154.1">
    <property type="nucleotide sequence ID" value="NZ_CP065956.1"/>
</dbReference>
<protein>
    <submittedName>
        <fullName evidence="1">Uncharacterized protein</fullName>
    </submittedName>
</protein>
<dbReference type="Proteomes" id="UP000663088">
    <property type="component" value="Chromosome"/>
</dbReference>
<evidence type="ECO:0000313" key="2">
    <source>
        <dbReference type="Proteomes" id="UP000663088"/>
    </source>
</evidence>
<name>A0ABX7PTQ1_9BACT</name>
<accession>A0ABX7PTQ1</accession>
<gene>
    <name evidence="1" type="ORF">EM20IM_05955</name>
</gene>
<proteinExistence type="predicted"/>